<name>Q3ASM7_CHLCH</name>
<protein>
    <submittedName>
        <fullName evidence="4">NUDIX/MutT family protein</fullName>
    </submittedName>
</protein>
<evidence type="ECO:0000256" key="2">
    <source>
        <dbReference type="RuleBase" id="RU003476"/>
    </source>
</evidence>
<reference evidence="4" key="1">
    <citation type="submission" date="2005-08" db="EMBL/GenBank/DDBJ databases">
        <title>Complete sequence of Chlorobium chlorochromatii CaD3.</title>
        <authorList>
            <person name="Copeland A."/>
            <person name="Lucas S."/>
            <person name="Lapidus A."/>
            <person name="Barry K."/>
            <person name="Detter J.C."/>
            <person name="Glavina T."/>
            <person name="Hammon N."/>
            <person name="Israni S."/>
            <person name="Pitluck S."/>
            <person name="Bryant D."/>
            <person name="Schmutz J."/>
            <person name="Larimer F."/>
            <person name="Land M."/>
            <person name="Kyrpides N."/>
            <person name="Ivanova N."/>
            <person name="Richardson P."/>
        </authorList>
    </citation>
    <scope>NUCLEOTIDE SEQUENCE [LARGE SCALE GENOMIC DNA]</scope>
    <source>
        <strain evidence="4">CaD3</strain>
    </source>
</reference>
<dbReference type="Gene3D" id="3.90.79.10">
    <property type="entry name" value="Nucleoside Triphosphate Pyrophosphohydrolase"/>
    <property type="match status" value="1"/>
</dbReference>
<sequence length="150" mass="16724">MRRLSFFPLKKSSLMTKATVAAIIAPSETEPDTILLTRRNVTPFKDRWCLPGGHIDAEETALTAVVREVAEETGLQFSNPTFLCYSNEIFPEHNFHAIALAFYGVGIGPAALMPDEVTEIAWFPLREALTLPLAFNHTQILQHYAEAIHS</sequence>
<dbReference type="STRING" id="340177.Cag_0727"/>
<dbReference type="PANTHER" id="PTHR43736">
    <property type="entry name" value="ADP-RIBOSE PYROPHOSPHATASE"/>
    <property type="match status" value="1"/>
</dbReference>
<proteinExistence type="inferred from homology"/>
<dbReference type="PROSITE" id="PS51462">
    <property type="entry name" value="NUDIX"/>
    <property type="match status" value="1"/>
</dbReference>
<dbReference type="PANTHER" id="PTHR43736:SF1">
    <property type="entry name" value="DIHYDRONEOPTERIN TRIPHOSPHATE DIPHOSPHATASE"/>
    <property type="match status" value="1"/>
</dbReference>
<comment type="similarity">
    <text evidence="2">Belongs to the Nudix hydrolase family.</text>
</comment>
<dbReference type="HOGENOM" id="CLU_037162_20_3_10"/>
<keyword evidence="1 2" id="KW-0378">Hydrolase</keyword>
<dbReference type="eggNOG" id="COG1051">
    <property type="taxonomic scope" value="Bacteria"/>
</dbReference>
<dbReference type="CDD" id="cd02883">
    <property type="entry name" value="NUDIX_Hydrolase"/>
    <property type="match status" value="1"/>
</dbReference>
<dbReference type="InterPro" id="IPR020476">
    <property type="entry name" value="Nudix_hydrolase"/>
</dbReference>
<feature type="domain" description="Nudix hydrolase" evidence="3">
    <location>
        <begin position="15"/>
        <end position="145"/>
    </location>
</feature>
<dbReference type="KEGG" id="cch:Cag_0727"/>
<dbReference type="Pfam" id="PF00293">
    <property type="entry name" value="NUDIX"/>
    <property type="match status" value="1"/>
</dbReference>
<accession>Q3ASM7</accession>
<dbReference type="InterPro" id="IPR015797">
    <property type="entry name" value="NUDIX_hydrolase-like_dom_sf"/>
</dbReference>
<dbReference type="PRINTS" id="PR00502">
    <property type="entry name" value="NUDIXFAMILY"/>
</dbReference>
<dbReference type="EMBL" id="CP000108">
    <property type="protein sequence ID" value="ABB27998.1"/>
    <property type="molecule type" value="Genomic_DNA"/>
</dbReference>
<dbReference type="GO" id="GO:0016787">
    <property type="term" value="F:hydrolase activity"/>
    <property type="evidence" value="ECO:0007669"/>
    <property type="project" value="UniProtKB-KW"/>
</dbReference>
<dbReference type="AlphaFoldDB" id="Q3ASM7"/>
<dbReference type="InterPro" id="IPR000086">
    <property type="entry name" value="NUDIX_hydrolase_dom"/>
</dbReference>
<organism evidence="4">
    <name type="scientific">Chlorobium chlorochromatii (strain CaD3)</name>
    <dbReference type="NCBI Taxonomy" id="340177"/>
    <lineage>
        <taxon>Bacteria</taxon>
        <taxon>Pseudomonadati</taxon>
        <taxon>Chlorobiota</taxon>
        <taxon>Chlorobiia</taxon>
        <taxon>Chlorobiales</taxon>
        <taxon>Chlorobiaceae</taxon>
        <taxon>Chlorobium/Pelodictyon group</taxon>
        <taxon>Chlorobium</taxon>
    </lineage>
</organism>
<evidence type="ECO:0000313" key="4">
    <source>
        <dbReference type="EMBL" id="ABB27998.1"/>
    </source>
</evidence>
<dbReference type="SUPFAM" id="SSF55811">
    <property type="entry name" value="Nudix"/>
    <property type="match status" value="1"/>
</dbReference>
<evidence type="ECO:0000259" key="3">
    <source>
        <dbReference type="PROSITE" id="PS51462"/>
    </source>
</evidence>
<evidence type="ECO:0000256" key="1">
    <source>
        <dbReference type="ARBA" id="ARBA00022801"/>
    </source>
</evidence>
<dbReference type="PROSITE" id="PS00893">
    <property type="entry name" value="NUDIX_BOX"/>
    <property type="match status" value="1"/>
</dbReference>
<dbReference type="InterPro" id="IPR020084">
    <property type="entry name" value="NUDIX_hydrolase_CS"/>
</dbReference>
<gene>
    <name evidence="4" type="ordered locus">Cag_0727</name>
</gene>